<dbReference type="Pfam" id="PF14500">
    <property type="entry name" value="MMS19_N"/>
    <property type="match status" value="1"/>
</dbReference>
<evidence type="ECO:0000313" key="9">
    <source>
        <dbReference type="Proteomes" id="UP000636800"/>
    </source>
</evidence>
<gene>
    <name evidence="8" type="ORF">HPP92_007690</name>
</gene>
<dbReference type="InterPro" id="IPR039920">
    <property type="entry name" value="MMS19"/>
</dbReference>
<dbReference type="InterPro" id="IPR029240">
    <property type="entry name" value="MMS19_N"/>
</dbReference>
<comment type="caution">
    <text evidence="8">The sequence shown here is derived from an EMBL/GenBank/DDBJ whole genome shotgun (WGS) entry which is preliminary data.</text>
</comment>
<protein>
    <recommendedName>
        <fullName evidence="5">MMS19 nucleotide excision repair protein</fullName>
    </recommendedName>
</protein>
<reference evidence="8 9" key="1">
    <citation type="journal article" date="2020" name="Nat. Food">
        <title>A phased Vanilla planifolia genome enables genetic improvement of flavour and production.</title>
        <authorList>
            <person name="Hasing T."/>
            <person name="Tang H."/>
            <person name="Brym M."/>
            <person name="Khazi F."/>
            <person name="Huang T."/>
            <person name="Chambers A.H."/>
        </authorList>
    </citation>
    <scope>NUCLEOTIDE SEQUENCE [LARGE SCALE GENOMIC DNA]</scope>
    <source>
        <tissue evidence="8">Leaf</tissue>
    </source>
</reference>
<sequence>MASRNSCVSLIEAFVDSTRPADTQKAAVDAVASLVKEDSISLQALVREMELYLTTTDDVIRARGILFLSEVLMRLLSKSLDNSTVSSLIGFLSSRLADWRALSGALTGCLALLRRKNNVGMVVGSDAKELAQSMLDNVDVQLLAMNDRKLCFEVFQCLLDFHTETLTSLGDNFVYGIIQAVDQEKDPRCLVHTFHLIQSLGSLFGLRVDCGHAAQDLFEVLSCYFPIYFTHKVSDDFEVKREVLSDALMHAFCSTPYFEPFAIPLLLEKLSSSLPLAKIDSLKYLNKCMLSYGADKMMQHAENIWSALKEVIFSFPPQLDAKSSSNFVSDDGTKAHAHEIVKEAFACLKTAILLFCCHNNDEFLTLIIDDNDVEKCFCSVTSATKSEYSDKIHHQLSALGSVLSVVASVSTFCCNKVFQKFFPSLMESLDIAARNSVDYGDANKIISRILNLGALYLCVLLLNSCRDLTVTAWELSEPSDSLQGSWWNFIQIFSGPLTAAFKSAMAISSEVTVECGKFKEEHHILNAAKGMQLIATYPVHYSPVTDDAFEDILATFISFITRRSDTLLWKSSLNSLVQIGSSISRYKDSRRLIIYYEIVVRKLVSLLREVSTVSFASNVEAISEIGICAPDFILPVLEGFEDAILLNFLKASIDGSSKSTNSLVFLLDCYCNKVLPWCHNSGSIKEPGLQLAISILQQMENVVAFKMEPGMQDLLDKVMVTMKIIVGCCNEDSQHMILKSTYSLVLTSINLQADFISFSSNILETLVFIPDPSEWACKNKWLMYFFASIVIALRPQTPLPHVEKLLYLFLVFSLKGYLPAAQALASLINKMPSDVDQLGTANTTALEEFVQMILETFSSILINSPQKVPDMLNGDEEAFLQFHSKLQIHAMVGIAWLGKALLMRGHEQLKDIANILLKCLLLSLTTMTASSSCGSDNHNSERTQYLVARSASDAFQILLSDSEVCLNKKFHANIKPLYKQRFFSTMMPVLYKSIKECNSASRRALLYRAFVHTISGIPMVALVAEMNKVIPLLLDALSVLDIDVLNKDLVYSLLLVLSGFLIDEKGKEGILVYVHTIIDRLVKLISYPHMKLIRETTIQCLTAITSLPYTRIYPMKVQVLKALSVALDDKKRIVRQEAVKCRHACFIFLPNAMQGIDGFVISLCMRQVVMFVHAQEDCSTGPNFQKASNFDEEDHQEQGDEGILKHQLVTTKKEISRLKVERENFFIILNAGSPDKSGEGYIRVRTTMVHIGGENTNTMLSLNSGCFVRVGLISGGSRPQRRRAAIATVPCAADGGGVGEGNGRAFAMESFMKDIRGDGKTVLDLDPKAAVGGGVEDVYGEDRATEEQLVTPWTVSVASGYTLLRNPHHNKGLAFTEKERDAHYLRGLLPPVSISQELQEKKLMHNLRQYQVPLQRYMALMDLQERNEKFFFTSYLLTMLRSCYLLFTHRQ</sequence>
<comment type="subcellular location">
    <subcellularLocation>
        <location evidence="1 5">Nucleus</location>
    </subcellularLocation>
</comment>
<feature type="domain" description="MMS19 N-terminal" evidence="7">
    <location>
        <begin position="46"/>
        <end position="313"/>
    </location>
</feature>
<keyword evidence="5" id="KW-0234">DNA repair</keyword>
<keyword evidence="5" id="KW-0227">DNA damage</keyword>
<keyword evidence="4 5" id="KW-0539">Nucleus</keyword>
<dbReference type="InterPro" id="IPR046346">
    <property type="entry name" value="Aminoacid_DH-like_N_sf"/>
</dbReference>
<dbReference type="EMBL" id="JADCNL010000003">
    <property type="protein sequence ID" value="KAG0488879.1"/>
    <property type="molecule type" value="Genomic_DNA"/>
</dbReference>
<dbReference type="PANTHER" id="PTHR12891:SF0">
    <property type="entry name" value="MMS19 NUCLEOTIDE EXCISION REPAIR PROTEIN HOMOLOG"/>
    <property type="match status" value="1"/>
</dbReference>
<dbReference type="InterPro" id="IPR011989">
    <property type="entry name" value="ARM-like"/>
</dbReference>
<dbReference type="PANTHER" id="PTHR12891">
    <property type="entry name" value="DNA REPAIR/TRANSCRIPTION PROTEIN MET18/MMS19"/>
    <property type="match status" value="1"/>
</dbReference>
<dbReference type="InterPro" id="IPR016024">
    <property type="entry name" value="ARM-type_fold"/>
</dbReference>
<evidence type="ECO:0000256" key="3">
    <source>
        <dbReference type="ARBA" id="ARBA00022737"/>
    </source>
</evidence>
<dbReference type="Gene3D" id="1.25.10.10">
    <property type="entry name" value="Leucine-rich Repeat Variant"/>
    <property type="match status" value="1"/>
</dbReference>
<keyword evidence="9" id="KW-1185">Reference proteome</keyword>
<dbReference type="Proteomes" id="UP000636800">
    <property type="component" value="Chromosome 3"/>
</dbReference>
<accession>A0A835RH45</accession>
<dbReference type="GO" id="GO:0005634">
    <property type="term" value="C:nucleus"/>
    <property type="evidence" value="ECO:0007669"/>
    <property type="project" value="UniProtKB-SubCell"/>
</dbReference>
<evidence type="ECO:0000256" key="5">
    <source>
        <dbReference type="RuleBase" id="RU367072"/>
    </source>
</evidence>
<evidence type="ECO:0000256" key="1">
    <source>
        <dbReference type="ARBA" id="ARBA00004123"/>
    </source>
</evidence>
<evidence type="ECO:0000256" key="4">
    <source>
        <dbReference type="ARBA" id="ARBA00023242"/>
    </source>
</evidence>
<dbReference type="SUPFAM" id="SSF48371">
    <property type="entry name" value="ARM repeat"/>
    <property type="match status" value="2"/>
</dbReference>
<comment type="function">
    <text evidence="5">Key component of the cytosolic iron-sulfur protein assembly (CIA) complex, a multiprotein complex that mediates the incorporation of iron-sulfur cluster into apoproteins specifically involved in DNA metabolism and genomic integrity. In the CIA complex, MMS19 acts as an adapter between early-acting CIA components and a subset of cellular target iron-sulfur proteins.</text>
</comment>
<evidence type="ECO:0000259" key="7">
    <source>
        <dbReference type="Pfam" id="PF14500"/>
    </source>
</evidence>
<dbReference type="SUPFAM" id="SSF53223">
    <property type="entry name" value="Aminoacid dehydrogenase-like, N-terminal domain"/>
    <property type="match status" value="1"/>
</dbReference>
<feature type="domain" description="MMS19 C-terminal" evidence="6">
    <location>
        <begin position="712"/>
        <end position="1105"/>
    </location>
</feature>
<dbReference type="InterPro" id="IPR024687">
    <property type="entry name" value="MMS19_C"/>
</dbReference>
<dbReference type="GO" id="GO:0097361">
    <property type="term" value="C:cytosolic [4Fe-4S] assembly targeting complex"/>
    <property type="evidence" value="ECO:0007669"/>
    <property type="project" value="UniProtKB-UniRule"/>
</dbReference>
<name>A0A835RH45_VANPL</name>
<dbReference type="GO" id="GO:0051604">
    <property type="term" value="P:protein maturation"/>
    <property type="evidence" value="ECO:0007669"/>
    <property type="project" value="UniProtKB-UniRule"/>
</dbReference>
<evidence type="ECO:0000259" key="6">
    <source>
        <dbReference type="Pfam" id="PF12460"/>
    </source>
</evidence>
<organism evidence="8 9">
    <name type="scientific">Vanilla planifolia</name>
    <name type="common">Vanilla</name>
    <dbReference type="NCBI Taxonomy" id="51239"/>
    <lineage>
        <taxon>Eukaryota</taxon>
        <taxon>Viridiplantae</taxon>
        <taxon>Streptophyta</taxon>
        <taxon>Embryophyta</taxon>
        <taxon>Tracheophyta</taxon>
        <taxon>Spermatophyta</taxon>
        <taxon>Magnoliopsida</taxon>
        <taxon>Liliopsida</taxon>
        <taxon>Asparagales</taxon>
        <taxon>Orchidaceae</taxon>
        <taxon>Vanilloideae</taxon>
        <taxon>Vanilleae</taxon>
        <taxon>Vanilla</taxon>
    </lineage>
</organism>
<dbReference type="GO" id="GO:0016226">
    <property type="term" value="P:iron-sulfur cluster assembly"/>
    <property type="evidence" value="ECO:0007669"/>
    <property type="project" value="UniProtKB-UniRule"/>
</dbReference>
<dbReference type="Gene3D" id="1.20.1370.30">
    <property type="match status" value="1"/>
</dbReference>
<evidence type="ECO:0000313" key="8">
    <source>
        <dbReference type="EMBL" id="KAG0488879.1"/>
    </source>
</evidence>
<dbReference type="GO" id="GO:0006281">
    <property type="term" value="P:DNA repair"/>
    <property type="evidence" value="ECO:0007669"/>
    <property type="project" value="UniProtKB-UniRule"/>
</dbReference>
<dbReference type="Pfam" id="PF12460">
    <property type="entry name" value="MMS19_C"/>
    <property type="match status" value="1"/>
</dbReference>
<proteinExistence type="inferred from homology"/>
<comment type="similarity">
    <text evidence="2 5">Belongs to the MET18/MMS19 family.</text>
</comment>
<evidence type="ECO:0000256" key="2">
    <source>
        <dbReference type="ARBA" id="ARBA00009340"/>
    </source>
</evidence>
<keyword evidence="3" id="KW-0677">Repeat</keyword>